<evidence type="ECO:0000256" key="1">
    <source>
        <dbReference type="SAM" id="MobiDB-lite"/>
    </source>
</evidence>
<gene>
    <name evidence="2" type="ORF">AVDCRST_MAG30-1667</name>
</gene>
<proteinExistence type="predicted"/>
<sequence length="72" mass="8668">RARRAGSCRRPSWPRCAWRRCSWRRRRRRRRRRRSSRRAAPGRWRGRSRGPDVGRAGCATWGGLLRRPGCLR</sequence>
<reference evidence="2" key="1">
    <citation type="submission" date="2020-02" db="EMBL/GenBank/DDBJ databases">
        <authorList>
            <person name="Meier V. D."/>
        </authorList>
    </citation>
    <scope>NUCLEOTIDE SEQUENCE</scope>
    <source>
        <strain evidence="2">AVDCRST_MAG30</strain>
    </source>
</reference>
<feature type="non-terminal residue" evidence="2">
    <location>
        <position position="72"/>
    </location>
</feature>
<name>A0A6J4SKU7_9ACTN</name>
<evidence type="ECO:0000313" key="2">
    <source>
        <dbReference type="EMBL" id="CAA9496407.1"/>
    </source>
</evidence>
<organism evidence="2">
    <name type="scientific">uncultured Solirubrobacteraceae bacterium</name>
    <dbReference type="NCBI Taxonomy" id="1162706"/>
    <lineage>
        <taxon>Bacteria</taxon>
        <taxon>Bacillati</taxon>
        <taxon>Actinomycetota</taxon>
        <taxon>Thermoleophilia</taxon>
        <taxon>Solirubrobacterales</taxon>
        <taxon>Solirubrobacteraceae</taxon>
        <taxon>environmental samples</taxon>
    </lineage>
</organism>
<dbReference type="EMBL" id="CADCVS010000225">
    <property type="protein sequence ID" value="CAA9496407.1"/>
    <property type="molecule type" value="Genomic_DNA"/>
</dbReference>
<feature type="non-terminal residue" evidence="2">
    <location>
        <position position="1"/>
    </location>
</feature>
<feature type="region of interest" description="Disordered" evidence="1">
    <location>
        <begin position="27"/>
        <end position="56"/>
    </location>
</feature>
<feature type="compositionally biased region" description="Basic residues" evidence="1">
    <location>
        <begin position="27"/>
        <end position="37"/>
    </location>
</feature>
<accession>A0A6J4SKU7</accession>
<protein>
    <submittedName>
        <fullName evidence="2">Uncharacterized protein</fullName>
    </submittedName>
</protein>
<dbReference type="AlphaFoldDB" id="A0A6J4SKU7"/>